<dbReference type="GO" id="GO:0000266">
    <property type="term" value="P:mitochondrial fission"/>
    <property type="evidence" value="ECO:0007669"/>
    <property type="project" value="TreeGrafter"/>
</dbReference>
<comment type="caution">
    <text evidence="4">The sequence shown here is derived from an EMBL/GenBank/DDBJ whole genome shotgun (WGS) entry which is preliminary data.</text>
</comment>
<name>A0A8S4GA67_PLUXY</name>
<dbReference type="OrthoDB" id="424969at2759"/>
<evidence type="ECO:0000256" key="1">
    <source>
        <dbReference type="ARBA" id="ARBA00009224"/>
    </source>
</evidence>
<reference evidence="4" key="1">
    <citation type="submission" date="2020-11" db="EMBL/GenBank/DDBJ databases">
        <authorList>
            <person name="Whiteford S."/>
        </authorList>
    </citation>
    <scope>NUCLEOTIDE SEQUENCE</scope>
</reference>
<dbReference type="GO" id="GO:0005739">
    <property type="term" value="C:mitochondrion"/>
    <property type="evidence" value="ECO:0007669"/>
    <property type="project" value="TreeGrafter"/>
</dbReference>
<evidence type="ECO:0000256" key="2">
    <source>
        <dbReference type="ARBA" id="ARBA00017835"/>
    </source>
</evidence>
<dbReference type="Pfam" id="PF10558">
    <property type="entry name" value="MTP18"/>
    <property type="match status" value="1"/>
</dbReference>
<dbReference type="PANTHER" id="PTHR11001">
    <property type="entry name" value="MITOCHONDRIAL FISSION PROCESS PROTEIN 1"/>
    <property type="match status" value="1"/>
</dbReference>
<evidence type="ECO:0000313" key="4">
    <source>
        <dbReference type="EMBL" id="CAG9136567.1"/>
    </source>
</evidence>
<organism evidence="4 5">
    <name type="scientific">Plutella xylostella</name>
    <name type="common">Diamondback moth</name>
    <name type="synonym">Plutella maculipennis</name>
    <dbReference type="NCBI Taxonomy" id="51655"/>
    <lineage>
        <taxon>Eukaryota</taxon>
        <taxon>Metazoa</taxon>
        <taxon>Ecdysozoa</taxon>
        <taxon>Arthropoda</taxon>
        <taxon>Hexapoda</taxon>
        <taxon>Insecta</taxon>
        <taxon>Pterygota</taxon>
        <taxon>Neoptera</taxon>
        <taxon>Endopterygota</taxon>
        <taxon>Lepidoptera</taxon>
        <taxon>Glossata</taxon>
        <taxon>Ditrysia</taxon>
        <taxon>Yponomeutoidea</taxon>
        <taxon>Plutellidae</taxon>
        <taxon>Plutella</taxon>
    </lineage>
</organism>
<proteinExistence type="inferred from homology"/>
<protein>
    <recommendedName>
        <fullName evidence="2">Mitochondrial fission process protein 1</fullName>
    </recommendedName>
    <alternativeName>
        <fullName evidence="3">Mitochondrial 18 kDa protein</fullName>
    </alternativeName>
</protein>
<dbReference type="InterPro" id="IPR019560">
    <property type="entry name" value="Mitochondrial_18_kDa_protein"/>
</dbReference>
<comment type="similarity">
    <text evidence="1">Belongs to the MTFP1 family.</text>
</comment>
<evidence type="ECO:0000313" key="5">
    <source>
        <dbReference type="Proteomes" id="UP000653454"/>
    </source>
</evidence>
<dbReference type="Proteomes" id="UP000653454">
    <property type="component" value="Unassembled WGS sequence"/>
</dbReference>
<dbReference type="EMBL" id="CAJHNJ030000147">
    <property type="protein sequence ID" value="CAG9136567.1"/>
    <property type="molecule type" value="Genomic_DNA"/>
</dbReference>
<accession>A0A8S4GA67</accession>
<keyword evidence="5" id="KW-1185">Reference proteome</keyword>
<sequence length="147" mass="16358">MGRDLFRDTSIRYFGYGREIGGLLRSHIPGNIYRGLHTATAGYVMCDTAHKTILMMRNDGRLWKVIAATGDALIWQGLASLVIPGLAINRIVFYTFRALNNTSHKGTKMQQTITTAVGMLSIPIIVTPIDRTVDFFMGITYRALFGT</sequence>
<dbReference type="AlphaFoldDB" id="A0A8S4GA67"/>
<dbReference type="PANTHER" id="PTHR11001:SF2">
    <property type="entry name" value="MITOCHONDRIAL FISSION PROCESS PROTEIN 1"/>
    <property type="match status" value="1"/>
</dbReference>
<gene>
    <name evidence="4" type="ORF">PLXY2_LOCUS14823</name>
</gene>
<evidence type="ECO:0000256" key="3">
    <source>
        <dbReference type="ARBA" id="ARBA00029631"/>
    </source>
</evidence>